<feature type="region of interest" description="Disordered" evidence="1">
    <location>
        <begin position="807"/>
        <end position="866"/>
    </location>
</feature>
<accession>A0A7J6LV43</accession>
<comment type="caution">
    <text evidence="2">The sequence shown here is derived from an EMBL/GenBank/DDBJ whole genome shotgun (WGS) entry which is preliminary data.</text>
</comment>
<evidence type="ECO:0000313" key="2">
    <source>
        <dbReference type="EMBL" id="KAF4663026.1"/>
    </source>
</evidence>
<feature type="compositionally biased region" description="Basic residues" evidence="1">
    <location>
        <begin position="616"/>
        <end position="625"/>
    </location>
</feature>
<sequence>MADASPAAIDHWWAENKRLVARSGVPDNHKRHLANYCASRGKSVSESAKEWLDTVSRVRFDRGDTAPYNSSHGAAAASSSMSWTSNGGENESKRMGYVAPRRMDMGWIEELTVPSGDRKRGSTQSRRRSSVSRDPEQAFNEIWESLRPNGGRIEASASGSVRLLSRLCEAMGLNLRTARFGKEWLKHSVLFCHYEGGMQDIGKESLKRRASLYMTSSTTFSWDRTLQACFEHRQRLFNNWRLSAPVHKEVFEAVQKSTADDNLSSVLPEMRAVIGKTVRRDLGKDKDLLRLCASQLAHTWTMIAEMLTAELSDGLAPAIMTPYLTFSEMLCRIEMEVAEVAAWKFVMIAYLSIDENADLTFVVSSISGGYQTLHKFIMLTRGMMTALKYLKIQVEGNGIESVEEMQDENTPAAVYDYLPPFIRQIQSELFEAIGAHCEVLEGVLEHHRMPQFPFDGKLVRLNATSPHVHARPLNHEELEFWLDADRAIREGETFEGFRAIGAPSLEILRETEPSALEVYLCKRKEGGGKHDPPELRQQASWRMLRESLGDSDYRRRQAGWGKSLDCLAREFETKSMNRSSSAEKLPTLPMGGFSRIPTACSLTVNETLPEQYGTKKGSKNQRRRALPSAQGSVSGVPLEDGQREAHQQSISTMLAESPSNGGSAIQVLAKLQLKASAKTRELCEAKLIDRPKTRKAEGVVKKKILLESKGLNFIFSRNRERVLAAARPFTTSFPSTQASKQSDAEKMSATAPGGWLLGKRDHMKERNNNEKFIMKIDKKDRWQREVLWRRIFSHIDSATSLPVVEASEKGGGDCLEHNTPPPLSSSELPRLSELRHSTESSQSIRRPPTTSSLSSSALTRPASRLEEEEASRAMKLVYYGGHDGDIVEHLDVIRGCRLGLGDGRRSVPARLEIYPMMGVAVDRQLAAISLLNQSHRGIVINEPMKQDKSQLEASVLVKVLGKKKGTTQYESPYARVLSTYRGWEISPDMKQYEKFLTSVCGEFDFKNSFAAVMEPRDGGVTLKLSLCNPRIVKNISLGYSTGICL</sequence>
<feature type="compositionally biased region" description="Basic and acidic residues" evidence="1">
    <location>
        <begin position="807"/>
        <end position="816"/>
    </location>
</feature>
<dbReference type="AlphaFoldDB" id="A0A7J6LV43"/>
<evidence type="ECO:0000313" key="3">
    <source>
        <dbReference type="Proteomes" id="UP000591131"/>
    </source>
</evidence>
<gene>
    <name evidence="2" type="ORF">FOL47_005932</name>
</gene>
<feature type="region of interest" description="Disordered" evidence="1">
    <location>
        <begin position="62"/>
        <end position="91"/>
    </location>
</feature>
<feature type="region of interest" description="Disordered" evidence="1">
    <location>
        <begin position="111"/>
        <end position="134"/>
    </location>
</feature>
<evidence type="ECO:0000256" key="1">
    <source>
        <dbReference type="SAM" id="MobiDB-lite"/>
    </source>
</evidence>
<feature type="compositionally biased region" description="Low complexity" evidence="1">
    <location>
        <begin position="70"/>
        <end position="85"/>
    </location>
</feature>
<dbReference type="OrthoDB" id="10585764at2759"/>
<reference evidence="2 3" key="1">
    <citation type="submission" date="2020-04" db="EMBL/GenBank/DDBJ databases">
        <title>Perkinsus chesapeaki whole genome sequence.</title>
        <authorList>
            <person name="Bogema D.R."/>
        </authorList>
    </citation>
    <scope>NUCLEOTIDE SEQUENCE [LARGE SCALE GENOMIC DNA]</scope>
    <source>
        <strain evidence="2">ATCC PRA-425</strain>
    </source>
</reference>
<proteinExistence type="predicted"/>
<dbReference type="EMBL" id="JAAPAO010000329">
    <property type="protein sequence ID" value="KAF4663026.1"/>
    <property type="molecule type" value="Genomic_DNA"/>
</dbReference>
<feature type="compositionally biased region" description="Low complexity" evidence="1">
    <location>
        <begin position="846"/>
        <end position="862"/>
    </location>
</feature>
<feature type="region of interest" description="Disordered" evidence="1">
    <location>
        <begin position="611"/>
        <end position="648"/>
    </location>
</feature>
<protein>
    <submittedName>
        <fullName evidence="2">Uncharacterized protein</fullName>
    </submittedName>
</protein>
<keyword evidence="3" id="KW-1185">Reference proteome</keyword>
<organism evidence="2 3">
    <name type="scientific">Perkinsus chesapeaki</name>
    <name type="common">Clam parasite</name>
    <name type="synonym">Perkinsus andrewsi</name>
    <dbReference type="NCBI Taxonomy" id="330153"/>
    <lineage>
        <taxon>Eukaryota</taxon>
        <taxon>Sar</taxon>
        <taxon>Alveolata</taxon>
        <taxon>Perkinsozoa</taxon>
        <taxon>Perkinsea</taxon>
        <taxon>Perkinsida</taxon>
        <taxon>Perkinsidae</taxon>
        <taxon>Perkinsus</taxon>
    </lineage>
</organism>
<dbReference type="Proteomes" id="UP000591131">
    <property type="component" value="Unassembled WGS sequence"/>
</dbReference>
<name>A0A7J6LV43_PERCH</name>